<evidence type="ECO:0000313" key="3">
    <source>
        <dbReference type="EMBL" id="RHN08768.1"/>
    </source>
</evidence>
<proteinExistence type="predicted"/>
<gene>
    <name evidence="2" type="ORF">DWX27_07570</name>
    <name evidence="3" type="ORF">DWZ32_06255</name>
</gene>
<evidence type="ECO:0000313" key="4">
    <source>
        <dbReference type="Proteomes" id="UP000284772"/>
    </source>
</evidence>
<evidence type="ECO:0000313" key="2">
    <source>
        <dbReference type="EMBL" id="RGT54082.1"/>
    </source>
</evidence>
<evidence type="ECO:0000313" key="5">
    <source>
        <dbReference type="Proteomes" id="UP000286003"/>
    </source>
</evidence>
<dbReference type="Proteomes" id="UP000284772">
    <property type="component" value="Unassembled WGS sequence"/>
</dbReference>
<dbReference type="Proteomes" id="UP000286003">
    <property type="component" value="Unassembled WGS sequence"/>
</dbReference>
<feature type="region of interest" description="Disordered" evidence="1">
    <location>
        <begin position="75"/>
        <end position="101"/>
    </location>
</feature>
<comment type="caution">
    <text evidence="2">The sequence shown here is derived from an EMBL/GenBank/DDBJ whole genome shotgun (WGS) entry which is preliminary data.</text>
</comment>
<dbReference type="EMBL" id="QRQM01000005">
    <property type="protein sequence ID" value="RHN08768.1"/>
    <property type="molecule type" value="Genomic_DNA"/>
</dbReference>
<organism evidence="2 4">
    <name type="scientific">Bacteroides intestinalis</name>
    <dbReference type="NCBI Taxonomy" id="329854"/>
    <lineage>
        <taxon>Bacteria</taxon>
        <taxon>Pseudomonadati</taxon>
        <taxon>Bacteroidota</taxon>
        <taxon>Bacteroidia</taxon>
        <taxon>Bacteroidales</taxon>
        <taxon>Bacteroidaceae</taxon>
        <taxon>Bacteroides</taxon>
    </lineage>
</organism>
<feature type="compositionally biased region" description="Polar residues" evidence="1">
    <location>
        <begin position="77"/>
        <end position="95"/>
    </location>
</feature>
<protein>
    <submittedName>
        <fullName evidence="2">Uncharacterized protein</fullName>
    </submittedName>
</protein>
<accession>A0AAQ0RSJ1</accession>
<reference evidence="4 5" key="1">
    <citation type="submission" date="2018-08" db="EMBL/GenBank/DDBJ databases">
        <title>A genome reference for cultivated species of the human gut microbiota.</title>
        <authorList>
            <person name="Zou Y."/>
            <person name="Xue W."/>
            <person name="Luo G."/>
        </authorList>
    </citation>
    <scope>NUCLEOTIDE SEQUENCE [LARGE SCALE GENOMIC DNA]</scope>
    <source>
        <strain evidence="2 4">AF19-10AC</strain>
        <strain evidence="3 5">AF31-23</strain>
    </source>
</reference>
<dbReference type="AlphaFoldDB" id="A0AAQ0RSJ1"/>
<sequence length="101" mass="11745">MHKLFLITKIGIKTREYSFKRKNHSQIGLLSPININNLPSNLSLHKESYKKLSFQYNSDTEISRLKDYSYIRFRNMPDTNRSTDGNTGRSDNGETPASAFW</sequence>
<name>A0AAQ0RSJ1_9BACE</name>
<evidence type="ECO:0000256" key="1">
    <source>
        <dbReference type="SAM" id="MobiDB-lite"/>
    </source>
</evidence>
<dbReference type="EMBL" id="QRWT01000005">
    <property type="protein sequence ID" value="RGT54082.1"/>
    <property type="molecule type" value="Genomic_DNA"/>
</dbReference>